<name>A0A1W6AJ85_BACMY</name>
<dbReference type="AlphaFoldDB" id="A0A1W6AJ85"/>
<dbReference type="Proteomes" id="UP000192932">
    <property type="component" value="Plasmid unnamed5"/>
</dbReference>
<dbReference type="InterPro" id="IPR001387">
    <property type="entry name" value="Cro/C1-type_HTH"/>
</dbReference>
<dbReference type="InterPro" id="IPR010982">
    <property type="entry name" value="Lambda_DNA-bd_dom_sf"/>
</dbReference>
<protein>
    <submittedName>
        <fullName evidence="2">Transcriptional regulator</fullName>
    </submittedName>
</protein>
<dbReference type="RefSeq" id="WP_000368830.1">
    <property type="nucleotide sequence ID" value="NZ_CP020748.1"/>
</dbReference>
<dbReference type="SMART" id="SM00530">
    <property type="entry name" value="HTH_XRE"/>
    <property type="match status" value="1"/>
</dbReference>
<dbReference type="SUPFAM" id="SSF47413">
    <property type="entry name" value="lambda repressor-like DNA-binding domains"/>
    <property type="match status" value="1"/>
</dbReference>
<feature type="domain" description="HTH cro/C1-type" evidence="1">
    <location>
        <begin position="10"/>
        <end position="64"/>
    </location>
</feature>
<sequence>MDNISTRITMRNIRKSKNLSLAEASKELNLSLGVLREIEIGSKSTTLSRAERISEFYGVPIEKLFIPKYFTAVTEDNDPKI</sequence>
<dbReference type="Gene3D" id="1.10.260.40">
    <property type="entry name" value="lambda repressor-like DNA-binding domains"/>
    <property type="match status" value="1"/>
</dbReference>
<dbReference type="CDD" id="cd00093">
    <property type="entry name" value="HTH_XRE"/>
    <property type="match status" value="1"/>
</dbReference>
<geneLocation type="plasmid" evidence="2 3">
    <name>unnamed5</name>
</geneLocation>
<accession>A0A1W6AJ85</accession>
<proteinExistence type="predicted"/>
<evidence type="ECO:0000313" key="3">
    <source>
        <dbReference type="Proteomes" id="UP000192932"/>
    </source>
</evidence>
<gene>
    <name evidence="2" type="ORF">B7492_33265</name>
</gene>
<dbReference type="GO" id="GO:0003677">
    <property type="term" value="F:DNA binding"/>
    <property type="evidence" value="ECO:0007669"/>
    <property type="project" value="InterPro"/>
</dbReference>
<evidence type="ECO:0000259" key="1">
    <source>
        <dbReference type="PROSITE" id="PS50943"/>
    </source>
</evidence>
<dbReference type="EMBL" id="CP020748">
    <property type="protein sequence ID" value="ARJ25907.1"/>
    <property type="molecule type" value="Genomic_DNA"/>
</dbReference>
<keyword evidence="2" id="KW-0614">Plasmid</keyword>
<dbReference type="PROSITE" id="PS50943">
    <property type="entry name" value="HTH_CROC1"/>
    <property type="match status" value="1"/>
</dbReference>
<organism evidence="2 3">
    <name type="scientific">Bacillus mycoides</name>
    <dbReference type="NCBI Taxonomy" id="1405"/>
    <lineage>
        <taxon>Bacteria</taxon>
        <taxon>Bacillati</taxon>
        <taxon>Bacillota</taxon>
        <taxon>Bacilli</taxon>
        <taxon>Bacillales</taxon>
        <taxon>Bacillaceae</taxon>
        <taxon>Bacillus</taxon>
        <taxon>Bacillus cereus group</taxon>
    </lineage>
</organism>
<evidence type="ECO:0000313" key="2">
    <source>
        <dbReference type="EMBL" id="ARJ25907.1"/>
    </source>
</evidence>
<dbReference type="Pfam" id="PF01381">
    <property type="entry name" value="HTH_3"/>
    <property type="match status" value="1"/>
</dbReference>
<reference evidence="2 3" key="1">
    <citation type="submission" date="2017-04" db="EMBL/GenBank/DDBJ databases">
        <title>The Characteristic of a Fine Plant Growth-Promoting Rhizobacteria Bacillus mycoides Gnyt1 and its Whole Genome Sequencing Analysis.</title>
        <authorList>
            <person name="Li J.H."/>
            <person name="Yao T."/>
        </authorList>
    </citation>
    <scope>NUCLEOTIDE SEQUENCE [LARGE SCALE GENOMIC DNA]</scope>
    <source>
        <strain evidence="2 3">Gnyt1</strain>
        <plasmid evidence="3">Plasmid unnamed5</plasmid>
    </source>
</reference>